<dbReference type="Gene3D" id="3.40.50.1000">
    <property type="entry name" value="HAD superfamily/HAD-like"/>
    <property type="match status" value="1"/>
</dbReference>
<dbReference type="SUPFAM" id="SSF56784">
    <property type="entry name" value="HAD-like"/>
    <property type="match status" value="1"/>
</dbReference>
<dbReference type="AlphaFoldDB" id="A0A0F9SFE1"/>
<comment type="caution">
    <text evidence="1">The sequence shown here is derived from an EMBL/GenBank/DDBJ whole genome shotgun (WGS) entry which is preliminary data.</text>
</comment>
<dbReference type="InterPro" id="IPR036412">
    <property type="entry name" value="HAD-like_sf"/>
</dbReference>
<dbReference type="InterPro" id="IPR023214">
    <property type="entry name" value="HAD_sf"/>
</dbReference>
<gene>
    <name evidence="1" type="ORF">LCGC14_0459930</name>
</gene>
<reference evidence="1" key="1">
    <citation type="journal article" date="2015" name="Nature">
        <title>Complex archaea that bridge the gap between prokaryotes and eukaryotes.</title>
        <authorList>
            <person name="Spang A."/>
            <person name="Saw J.H."/>
            <person name="Jorgensen S.L."/>
            <person name="Zaremba-Niedzwiedzka K."/>
            <person name="Martijn J."/>
            <person name="Lind A.E."/>
            <person name="van Eijk R."/>
            <person name="Schleper C."/>
            <person name="Guy L."/>
            <person name="Ettema T.J."/>
        </authorList>
    </citation>
    <scope>NUCLEOTIDE SEQUENCE</scope>
</reference>
<name>A0A0F9SFE1_9ZZZZ</name>
<proteinExistence type="predicted"/>
<organism evidence="1">
    <name type="scientific">marine sediment metagenome</name>
    <dbReference type="NCBI Taxonomy" id="412755"/>
    <lineage>
        <taxon>unclassified sequences</taxon>
        <taxon>metagenomes</taxon>
        <taxon>ecological metagenomes</taxon>
    </lineage>
</organism>
<accession>A0A0F9SFE1</accession>
<protein>
    <recommendedName>
        <fullName evidence="2">Sucrose phosphatase-like domain-containing protein</fullName>
    </recommendedName>
</protein>
<dbReference type="Gene3D" id="3.90.1070.10">
    <property type="match status" value="1"/>
</dbReference>
<dbReference type="Pfam" id="PF08282">
    <property type="entry name" value="Hydrolase_3"/>
    <property type="match status" value="1"/>
</dbReference>
<sequence length="285" mass="32701">MKSNSFSLDTFPKKVLENIISAKIRRIDNIKSKKISFLKKSLISIFKEKFYGLALDFDGTLIPIKKRTDYVDPHILDILIKLNKKKIPIFILTGRGKSILDQFPLDNFALQKYILISQYNGARIILGDKSFIFELNAKTFSDYDIIFQFLKENHIKFKQNLSGFACFDNNSNYNLCTSFISNFNKWKLVSTNYSYDILPKKISKYGALLKGSEIYNIRNLNSILKIGDSGDINGNDYDFLKLKNSFSVGEYSSDLSTNFPVINEKNIFLKGPKGLSFILNHITIL</sequence>
<evidence type="ECO:0008006" key="2">
    <source>
        <dbReference type="Google" id="ProtNLM"/>
    </source>
</evidence>
<dbReference type="EMBL" id="LAZR01000470">
    <property type="protein sequence ID" value="KKN67600.1"/>
    <property type="molecule type" value="Genomic_DNA"/>
</dbReference>
<evidence type="ECO:0000313" key="1">
    <source>
        <dbReference type="EMBL" id="KKN67600.1"/>
    </source>
</evidence>